<dbReference type="EMBL" id="JACORT010000002">
    <property type="protein sequence ID" value="MBC5782633.1"/>
    <property type="molecule type" value="Genomic_DNA"/>
</dbReference>
<accession>A0A923MP15</accession>
<dbReference type="AlphaFoldDB" id="A0A923MP15"/>
<evidence type="ECO:0000313" key="2">
    <source>
        <dbReference type="Proteomes" id="UP000608513"/>
    </source>
</evidence>
<organism evidence="1 2">
    <name type="scientific">Ramlibacter cellulosilyticus</name>
    <dbReference type="NCBI Taxonomy" id="2764187"/>
    <lineage>
        <taxon>Bacteria</taxon>
        <taxon>Pseudomonadati</taxon>
        <taxon>Pseudomonadota</taxon>
        <taxon>Betaproteobacteria</taxon>
        <taxon>Burkholderiales</taxon>
        <taxon>Comamonadaceae</taxon>
        <taxon>Ramlibacter</taxon>
    </lineage>
</organism>
<name>A0A923MP15_9BURK</name>
<proteinExistence type="predicted"/>
<evidence type="ECO:0000313" key="1">
    <source>
        <dbReference type="EMBL" id="MBC5782633.1"/>
    </source>
</evidence>
<dbReference type="Proteomes" id="UP000608513">
    <property type="component" value="Unassembled WGS sequence"/>
</dbReference>
<sequence>MGPMEDVCTYALARLLRSRAVSVGARAPGRMLLQRRVREAIARAPRSAPTALDDILERVAQDARQRLAGLMPDPPASDPVGQLLLLRAAVAARPDLWEGLELAPAGADALAAALGLPAGSIPPIYLQRLAAQHEAFARLA</sequence>
<dbReference type="RefSeq" id="WP_187075391.1">
    <property type="nucleotide sequence ID" value="NZ_JACORT010000002.1"/>
</dbReference>
<keyword evidence="2" id="KW-1185">Reference proteome</keyword>
<gene>
    <name evidence="1" type="ORF">H8N03_06725</name>
</gene>
<protein>
    <submittedName>
        <fullName evidence="1">Uncharacterized protein</fullName>
    </submittedName>
</protein>
<comment type="caution">
    <text evidence="1">The sequence shown here is derived from an EMBL/GenBank/DDBJ whole genome shotgun (WGS) entry which is preliminary data.</text>
</comment>
<reference evidence="1" key="1">
    <citation type="submission" date="2020-08" db="EMBL/GenBank/DDBJ databases">
        <title>Ramlibacter sp. USB13 16S ribosomal RNA gene genome sequencing and assembly.</title>
        <authorList>
            <person name="Kang M."/>
        </authorList>
    </citation>
    <scope>NUCLEOTIDE SEQUENCE</scope>
    <source>
        <strain evidence="1">USB13</strain>
    </source>
</reference>